<feature type="region of interest" description="Disordered" evidence="2">
    <location>
        <begin position="40"/>
        <end position="64"/>
    </location>
</feature>
<protein>
    <recommendedName>
        <fullName evidence="5">Transcriptional regulator</fullName>
    </recommendedName>
</protein>
<dbReference type="AlphaFoldDB" id="A0ABD6CL84"/>
<proteinExistence type="predicted"/>
<dbReference type="RefSeq" id="WP_256420464.1">
    <property type="nucleotide sequence ID" value="NZ_JANHDI010000002.1"/>
</dbReference>
<dbReference type="Proteomes" id="UP001597085">
    <property type="component" value="Unassembled WGS sequence"/>
</dbReference>
<name>A0ABD6CL84_9EURY</name>
<sequence>MAERKRVNLTVSPAQKEKWDAAVSDSPEYSSLSDLIRTSVAHELSDSNGGSPKEVGSSNAGANTEALEAITETLTRMESTLNSLDARVNSLEQEVNASEKTNLKNEIFKVLPPSGDIADTEVAERINRDEKEVRNALSRLAEQTSMVERVGKPDVDGPTYYKRID</sequence>
<evidence type="ECO:0000313" key="4">
    <source>
        <dbReference type="Proteomes" id="UP001597085"/>
    </source>
</evidence>
<keyword evidence="1" id="KW-0175">Coiled coil</keyword>
<feature type="compositionally biased region" description="Polar residues" evidence="2">
    <location>
        <begin position="46"/>
        <end position="62"/>
    </location>
</feature>
<evidence type="ECO:0000313" key="3">
    <source>
        <dbReference type="EMBL" id="MFD1598934.1"/>
    </source>
</evidence>
<gene>
    <name evidence="3" type="ORF">ACFSBX_08180</name>
</gene>
<comment type="caution">
    <text evidence="3">The sequence shown here is derived from an EMBL/GenBank/DDBJ whole genome shotgun (WGS) entry which is preliminary data.</text>
</comment>
<evidence type="ECO:0008006" key="5">
    <source>
        <dbReference type="Google" id="ProtNLM"/>
    </source>
</evidence>
<reference evidence="3 4" key="1">
    <citation type="journal article" date="2019" name="Int. J. Syst. Evol. Microbiol.">
        <title>The Global Catalogue of Microorganisms (GCM) 10K type strain sequencing project: providing services to taxonomists for standard genome sequencing and annotation.</title>
        <authorList>
            <consortium name="The Broad Institute Genomics Platform"/>
            <consortium name="The Broad Institute Genome Sequencing Center for Infectious Disease"/>
            <person name="Wu L."/>
            <person name="Ma J."/>
        </authorList>
    </citation>
    <scope>NUCLEOTIDE SEQUENCE [LARGE SCALE GENOMIC DNA]</scope>
    <source>
        <strain evidence="3 4">CGMCC 1.12121</strain>
    </source>
</reference>
<dbReference type="EMBL" id="JBHUDK010000006">
    <property type="protein sequence ID" value="MFD1598934.1"/>
    <property type="molecule type" value="Genomic_DNA"/>
</dbReference>
<accession>A0ABD6CL84</accession>
<evidence type="ECO:0000256" key="1">
    <source>
        <dbReference type="SAM" id="Coils"/>
    </source>
</evidence>
<feature type="coiled-coil region" evidence="1">
    <location>
        <begin position="67"/>
        <end position="143"/>
    </location>
</feature>
<keyword evidence="4" id="KW-1185">Reference proteome</keyword>
<evidence type="ECO:0000256" key="2">
    <source>
        <dbReference type="SAM" id="MobiDB-lite"/>
    </source>
</evidence>
<organism evidence="3 4">
    <name type="scientific">Halobellus rarus</name>
    <dbReference type="NCBI Taxonomy" id="1126237"/>
    <lineage>
        <taxon>Archaea</taxon>
        <taxon>Methanobacteriati</taxon>
        <taxon>Methanobacteriota</taxon>
        <taxon>Stenosarchaea group</taxon>
        <taxon>Halobacteria</taxon>
        <taxon>Halobacteriales</taxon>
        <taxon>Haloferacaceae</taxon>
        <taxon>Halobellus</taxon>
    </lineage>
</organism>